<proteinExistence type="predicted"/>
<evidence type="ECO:0000259" key="1">
    <source>
        <dbReference type="Pfam" id="PF11706"/>
    </source>
</evidence>
<dbReference type="Pfam" id="PF07336">
    <property type="entry name" value="ABATE"/>
    <property type="match status" value="1"/>
</dbReference>
<gene>
    <name evidence="2" type="ORF">SAMN06265355_11487</name>
</gene>
<dbReference type="InterPro" id="IPR023286">
    <property type="entry name" value="ABATE_dom_sf"/>
</dbReference>
<protein>
    <submittedName>
        <fullName evidence="2">Putative stress-induced transcription regulator</fullName>
    </submittedName>
</protein>
<sequence length="196" mass="20950">MNPKGVTGQVEFNSHTDAVVQAAAGLVNELTPGERRGRAYSLPPPPALAAAVTDVLQRVGRGSRATEAELPALAAVARELRVVFDAVASGDVDGAAEQVNRLLETTEARPRLERHDGHPWHVHYHGADENDWAGPCATGLAIVIGGEMHDRLGVCIAPHCDRVYVDTSRNGTRRFCSTACQNRVKAAAFRARAQSS</sequence>
<feature type="domain" description="Zinc finger CGNR" evidence="1">
    <location>
        <begin position="151"/>
        <end position="192"/>
    </location>
</feature>
<dbReference type="PANTHER" id="PTHR35525">
    <property type="entry name" value="BLL6575 PROTEIN"/>
    <property type="match status" value="1"/>
</dbReference>
<accession>A0A239DCT6</accession>
<dbReference type="Pfam" id="PF11706">
    <property type="entry name" value="zf-CGNR"/>
    <property type="match status" value="1"/>
</dbReference>
<dbReference type="InterPro" id="IPR021005">
    <property type="entry name" value="Znf_CGNR"/>
</dbReference>
<dbReference type="SUPFAM" id="SSF160904">
    <property type="entry name" value="Jann2411-like"/>
    <property type="match status" value="1"/>
</dbReference>
<dbReference type="InterPro" id="IPR010852">
    <property type="entry name" value="ABATE"/>
</dbReference>
<evidence type="ECO:0000313" key="2">
    <source>
        <dbReference type="EMBL" id="SNS29721.1"/>
    </source>
</evidence>
<name>A0A239DCT6_9ACTN</name>
<dbReference type="AlphaFoldDB" id="A0A239DCT6"/>
<dbReference type="Proteomes" id="UP000198420">
    <property type="component" value="Unassembled WGS sequence"/>
</dbReference>
<evidence type="ECO:0000313" key="3">
    <source>
        <dbReference type="Proteomes" id="UP000198420"/>
    </source>
</evidence>
<dbReference type="EMBL" id="FZNP01000014">
    <property type="protein sequence ID" value="SNS29721.1"/>
    <property type="molecule type" value="Genomic_DNA"/>
</dbReference>
<dbReference type="Gene3D" id="1.10.3300.10">
    <property type="entry name" value="Jann2411-like domain"/>
    <property type="match status" value="1"/>
</dbReference>
<organism evidence="2 3">
    <name type="scientific">Actinomadura mexicana</name>
    <dbReference type="NCBI Taxonomy" id="134959"/>
    <lineage>
        <taxon>Bacteria</taxon>
        <taxon>Bacillati</taxon>
        <taxon>Actinomycetota</taxon>
        <taxon>Actinomycetes</taxon>
        <taxon>Streptosporangiales</taxon>
        <taxon>Thermomonosporaceae</taxon>
        <taxon>Actinomadura</taxon>
    </lineage>
</organism>
<dbReference type="PANTHER" id="PTHR35525:SF3">
    <property type="entry name" value="BLL6575 PROTEIN"/>
    <property type="match status" value="1"/>
</dbReference>
<keyword evidence="3" id="KW-1185">Reference proteome</keyword>
<reference evidence="3" key="1">
    <citation type="submission" date="2017-06" db="EMBL/GenBank/DDBJ databases">
        <authorList>
            <person name="Varghese N."/>
            <person name="Submissions S."/>
        </authorList>
    </citation>
    <scope>NUCLEOTIDE SEQUENCE [LARGE SCALE GENOMIC DNA]</scope>
    <source>
        <strain evidence="3">DSM 44485</strain>
    </source>
</reference>